<gene>
    <name evidence="3" type="ORF">SAMN05421831_10732</name>
</gene>
<dbReference type="InterPro" id="IPR010727">
    <property type="entry name" value="DUF1302"/>
</dbReference>
<name>A0A1H6SGN2_9GAMM</name>
<protein>
    <recommendedName>
        <fullName evidence="5">DUF1302 domain-containing protein</fullName>
    </recommendedName>
</protein>
<organism evidence="3 4">
    <name type="scientific">Allopseudospirillum japonicum</name>
    <dbReference type="NCBI Taxonomy" id="64971"/>
    <lineage>
        <taxon>Bacteria</taxon>
        <taxon>Pseudomonadati</taxon>
        <taxon>Pseudomonadota</taxon>
        <taxon>Gammaproteobacteria</taxon>
        <taxon>Oceanospirillales</taxon>
        <taxon>Oceanospirillaceae</taxon>
        <taxon>Allopseudospirillum</taxon>
    </lineage>
</organism>
<reference evidence="4" key="1">
    <citation type="submission" date="2016-10" db="EMBL/GenBank/DDBJ databases">
        <authorList>
            <person name="Varghese N."/>
            <person name="Submissions S."/>
        </authorList>
    </citation>
    <scope>NUCLEOTIDE SEQUENCE [LARGE SCALE GENOMIC DNA]</scope>
    <source>
        <strain evidence="4">DSM 7165</strain>
    </source>
</reference>
<dbReference type="STRING" id="64971.SAMN05421831_10732"/>
<keyword evidence="2" id="KW-0732">Signal</keyword>
<accession>A0A1H6SGN2</accession>
<dbReference type="AlphaFoldDB" id="A0A1H6SGN2"/>
<sequence length="656" mass="71854">MSLHQSKLSAFSLALLAAQGGQAFAGDFQLGTWDAQLNSQISVGASWRAGDRNSDYLGAGTLQQGSLLAPAQVNPLLAGQQTNNTDDGNQNYDTGELFSLVIKGSHELNLSREMTGFKFGVRYWYDAALDHLDRESAYGQMNTWQYARSFDEAKGGVELLDAYLWHELDIADQPAQVKLGRHVLNWGESTFIQGGINSINPVDVPALRKPGAELKEGLLPVAMLSASLSLNDAWSLEGFYQLKWEQTRPDACGTYFSNNDFAAEGCGPVYFGGSRYTEMANEVGIAELAIENSLVQKNTGYSLAQIQTLAATQPDHPDLPLLLGAAQQVQALVGQGVSLVAPRGPDQKPSDAGQYGVALRWYAEALNHGTEFGFYHLNYHSRLPYVNGVLGTNTPNSQGQPNAQDPSAGTQSQYQIAYPEDIKVYGMSFATSLPTGTAWSGEVSYRPDQPIQINANDILVRAAPYLVSNPSAGPNASLWYSLPEEVRAFASGTQVEGYRRLPVTQLQTTLIHDVNRVLAADNLRLVGEVGFTWVGDLPDQSQIRFGRSSIYGSYGSEGYVTDFSWGYRLRATLEYPNQWVSGLTIKPTLAWSHDVQGYGPEPGAQFYEGRKIIGLSLAAEYLNTYQASLSYTEYLKTDYWDLDDRDFIAISLGMSY</sequence>
<evidence type="ECO:0000313" key="4">
    <source>
        <dbReference type="Proteomes" id="UP000242999"/>
    </source>
</evidence>
<feature type="region of interest" description="Disordered" evidence="1">
    <location>
        <begin position="391"/>
        <end position="412"/>
    </location>
</feature>
<keyword evidence="4" id="KW-1185">Reference proteome</keyword>
<dbReference type="OrthoDB" id="7000272at2"/>
<evidence type="ECO:0008006" key="5">
    <source>
        <dbReference type="Google" id="ProtNLM"/>
    </source>
</evidence>
<feature type="chain" id="PRO_5017326770" description="DUF1302 domain-containing protein" evidence="2">
    <location>
        <begin position="26"/>
        <end position="656"/>
    </location>
</feature>
<dbReference type="Pfam" id="PF06980">
    <property type="entry name" value="DUF1302"/>
    <property type="match status" value="1"/>
</dbReference>
<dbReference type="EMBL" id="FNYH01000007">
    <property type="protein sequence ID" value="SEI67118.1"/>
    <property type="molecule type" value="Genomic_DNA"/>
</dbReference>
<proteinExistence type="predicted"/>
<evidence type="ECO:0000256" key="2">
    <source>
        <dbReference type="SAM" id="SignalP"/>
    </source>
</evidence>
<evidence type="ECO:0000313" key="3">
    <source>
        <dbReference type="EMBL" id="SEI67118.1"/>
    </source>
</evidence>
<evidence type="ECO:0000256" key="1">
    <source>
        <dbReference type="SAM" id="MobiDB-lite"/>
    </source>
</evidence>
<dbReference type="RefSeq" id="WP_093309627.1">
    <property type="nucleotide sequence ID" value="NZ_FNYH01000007.1"/>
</dbReference>
<dbReference type="Proteomes" id="UP000242999">
    <property type="component" value="Unassembled WGS sequence"/>
</dbReference>
<feature type="signal peptide" evidence="2">
    <location>
        <begin position="1"/>
        <end position="25"/>
    </location>
</feature>